<dbReference type="GeneID" id="92365706"/>
<reference evidence="2 3" key="1">
    <citation type="submission" date="2016-10" db="EMBL/GenBank/DDBJ databases">
        <title>Reductive evolution of mitochondrial metabolism and differential evolution of invasion-related proteins in Cryptosporidium.</title>
        <authorList>
            <person name="Liu S."/>
            <person name="Roellig D.M."/>
            <person name="Guo Y."/>
            <person name="Li N."/>
            <person name="Frace M.A."/>
            <person name="Tang K."/>
            <person name="Zhang L."/>
            <person name="Feng Y."/>
            <person name="Xiao L."/>
        </authorList>
    </citation>
    <scope>NUCLEOTIDE SEQUENCE [LARGE SCALE GENOMIC DNA]</scope>
    <source>
        <strain evidence="2">30847</strain>
    </source>
</reference>
<name>A0A1J4MTX1_9CRYT</name>
<feature type="signal peptide" evidence="1">
    <location>
        <begin position="1"/>
        <end position="22"/>
    </location>
</feature>
<dbReference type="RefSeq" id="XP_067069551.1">
    <property type="nucleotide sequence ID" value="XM_067211756.1"/>
</dbReference>
<feature type="chain" id="PRO_5009630323" evidence="1">
    <location>
        <begin position="23"/>
        <end position="225"/>
    </location>
</feature>
<evidence type="ECO:0000256" key="1">
    <source>
        <dbReference type="SAM" id="SignalP"/>
    </source>
</evidence>
<dbReference type="EMBL" id="LRBS01000031">
    <property type="protein sequence ID" value="OII77705.1"/>
    <property type="molecule type" value="Genomic_DNA"/>
</dbReference>
<proteinExistence type="predicted"/>
<evidence type="ECO:0000313" key="3">
    <source>
        <dbReference type="Proteomes" id="UP000186804"/>
    </source>
</evidence>
<accession>A0A1J4MTX1</accession>
<gene>
    <name evidence="2" type="ORF">cand_015210</name>
</gene>
<comment type="caution">
    <text evidence="2">The sequence shown here is derived from an EMBL/GenBank/DDBJ whole genome shotgun (WGS) entry which is preliminary data.</text>
</comment>
<keyword evidence="1" id="KW-0732">Signal</keyword>
<evidence type="ECO:0000313" key="2">
    <source>
        <dbReference type="EMBL" id="OII77705.1"/>
    </source>
</evidence>
<protein>
    <submittedName>
        <fullName evidence="2">Uncharacterized protein</fullName>
    </submittedName>
</protein>
<keyword evidence="3" id="KW-1185">Reference proteome</keyword>
<dbReference type="Proteomes" id="UP000186804">
    <property type="component" value="Unassembled WGS sequence"/>
</dbReference>
<dbReference type="AlphaFoldDB" id="A0A1J4MTX1"/>
<dbReference type="VEuPathDB" id="CryptoDB:cand_015210"/>
<sequence>MVYLKSICTSFCLLSSMSSLHAGTFRSLVTEVISESPTITTTVQPYSVELATTNPIKKSKDTELLSEVYSQILNSTNDERTLLTSSFSFWDHVKANINSILNKLRSDIHNGSKEFEEFRNNTGHFFEEAGSNIEYIISRASYFMNRLGYNMDNFVNYTSPKVLDHTKELVHEGISLFGGVGDVSKVGHETVPVIETITKEIGGAVDGTKSELSDIKSQTEEIACD</sequence>
<dbReference type="OrthoDB" id="10316009at2759"/>
<organism evidence="2 3">
    <name type="scientific">Cryptosporidium andersoni</name>
    <dbReference type="NCBI Taxonomy" id="117008"/>
    <lineage>
        <taxon>Eukaryota</taxon>
        <taxon>Sar</taxon>
        <taxon>Alveolata</taxon>
        <taxon>Apicomplexa</taxon>
        <taxon>Conoidasida</taxon>
        <taxon>Coccidia</taxon>
        <taxon>Eucoccidiorida</taxon>
        <taxon>Eimeriorina</taxon>
        <taxon>Cryptosporidiidae</taxon>
        <taxon>Cryptosporidium</taxon>
    </lineage>
</organism>